<accession>A0A8H6JI49</accession>
<feature type="compositionally biased region" description="Low complexity" evidence="1">
    <location>
        <begin position="1"/>
        <end position="16"/>
    </location>
</feature>
<comment type="caution">
    <text evidence="2">The sequence shown here is derived from an EMBL/GenBank/DDBJ whole genome shotgun (WGS) entry which is preliminary data.</text>
</comment>
<dbReference type="Proteomes" id="UP000652219">
    <property type="component" value="Unassembled WGS sequence"/>
</dbReference>
<organism evidence="2 3">
    <name type="scientific">Colletotrichum sojae</name>
    <dbReference type="NCBI Taxonomy" id="2175907"/>
    <lineage>
        <taxon>Eukaryota</taxon>
        <taxon>Fungi</taxon>
        <taxon>Dikarya</taxon>
        <taxon>Ascomycota</taxon>
        <taxon>Pezizomycotina</taxon>
        <taxon>Sordariomycetes</taxon>
        <taxon>Hypocreomycetidae</taxon>
        <taxon>Glomerellales</taxon>
        <taxon>Glomerellaceae</taxon>
        <taxon>Colletotrichum</taxon>
        <taxon>Colletotrichum orchidearum species complex</taxon>
    </lineage>
</organism>
<reference evidence="2 3" key="1">
    <citation type="journal article" date="2020" name="Phytopathology">
        <title>Genome Sequence Resources of Colletotrichum truncatum, C. plurivorum, C. musicola, and C. sojae: Four Species Pathogenic to Soybean (Glycine max).</title>
        <authorList>
            <person name="Rogerio F."/>
            <person name="Boufleur T.R."/>
            <person name="Ciampi-Guillardi M."/>
            <person name="Sukno S.A."/>
            <person name="Thon M.R."/>
            <person name="Massola Junior N.S."/>
            <person name="Baroncelli R."/>
        </authorList>
    </citation>
    <scope>NUCLEOTIDE SEQUENCE [LARGE SCALE GENOMIC DNA]</scope>
    <source>
        <strain evidence="2 3">LFN0009</strain>
    </source>
</reference>
<protein>
    <submittedName>
        <fullName evidence="2">Uncharacterized protein</fullName>
    </submittedName>
</protein>
<dbReference type="EMBL" id="WIGN01000051">
    <property type="protein sequence ID" value="KAF6813614.1"/>
    <property type="molecule type" value="Genomic_DNA"/>
</dbReference>
<keyword evidence="3" id="KW-1185">Reference proteome</keyword>
<dbReference type="AlphaFoldDB" id="A0A8H6JI49"/>
<proteinExistence type="predicted"/>
<evidence type="ECO:0000256" key="1">
    <source>
        <dbReference type="SAM" id="MobiDB-lite"/>
    </source>
</evidence>
<name>A0A8H6JI49_9PEZI</name>
<sequence length="192" mass="21575">MPFVSSDSPISSPSHPGRTTRAFLATPSHDSPNPWPRVSLPATLGCPLSSLFQSPGGPGRWLRYRYSNEVPLFHSPLLLSHSTDSIPFLLSLPLLPPRCRVCIFRSFEVELLLIVWNVESRKGRKQQVVHCKPFFDSVTRQDIRHTSDLAPFISPTDRPTRATVIAQGRYDLPAKRIPYSPQPTSSPNDYED</sequence>
<gene>
    <name evidence="2" type="ORF">CSOJ01_04498</name>
</gene>
<evidence type="ECO:0000313" key="2">
    <source>
        <dbReference type="EMBL" id="KAF6813614.1"/>
    </source>
</evidence>
<feature type="region of interest" description="Disordered" evidence="1">
    <location>
        <begin position="1"/>
        <end position="31"/>
    </location>
</feature>
<evidence type="ECO:0000313" key="3">
    <source>
        <dbReference type="Proteomes" id="UP000652219"/>
    </source>
</evidence>